<dbReference type="SUPFAM" id="SSF48452">
    <property type="entry name" value="TPR-like"/>
    <property type="match status" value="1"/>
</dbReference>
<dbReference type="Proteomes" id="UP000076720">
    <property type="component" value="Chromosome"/>
</dbReference>
<dbReference type="InterPro" id="IPR011990">
    <property type="entry name" value="TPR-like_helical_dom_sf"/>
</dbReference>
<reference evidence="3 4" key="2">
    <citation type="journal article" date="2016" name="Genome Announc.">
        <title>Complete Genome Sequence of Streptomyces ambofaciens DSM 40697, a Paradigm for Genome Plasticity Studies.</title>
        <authorList>
            <person name="Thibessard A."/>
            <person name="Leblond P."/>
        </authorList>
    </citation>
    <scope>NUCLEOTIDE SEQUENCE [LARGE SCALE GENOMIC DNA]</scope>
    <source>
        <strain evidence="3 4">DSM 40697</strain>
    </source>
</reference>
<accession>A0ABM6B693</accession>
<evidence type="ECO:0000313" key="4">
    <source>
        <dbReference type="Proteomes" id="UP000076720"/>
    </source>
</evidence>
<proteinExistence type="predicted"/>
<evidence type="ECO:0000256" key="1">
    <source>
        <dbReference type="SAM" id="MobiDB-lite"/>
    </source>
</evidence>
<feature type="region of interest" description="Disordered" evidence="1">
    <location>
        <begin position="615"/>
        <end position="699"/>
    </location>
</feature>
<reference evidence="4" key="1">
    <citation type="submission" date="2015-10" db="EMBL/GenBank/DDBJ databases">
        <title>Complete genome sequence of Streptomyces ambofaciens DSM 40697.</title>
        <authorList>
            <person name="Thibessard A."/>
            <person name="Leblond P."/>
        </authorList>
    </citation>
    <scope>NUCLEOTIDE SEQUENCE [LARGE SCALE GENOMIC DNA]</scope>
    <source>
        <strain evidence="4">DSM 40697</strain>
    </source>
</reference>
<dbReference type="Gene3D" id="1.25.40.10">
    <property type="entry name" value="Tetratricopeptide repeat domain"/>
    <property type="match status" value="1"/>
</dbReference>
<dbReference type="PANTHER" id="PTHR46082:SF6">
    <property type="entry name" value="AAA+ ATPASE DOMAIN-CONTAINING PROTEIN-RELATED"/>
    <property type="match status" value="1"/>
</dbReference>
<dbReference type="PRINTS" id="PR00364">
    <property type="entry name" value="DISEASERSIST"/>
</dbReference>
<feature type="compositionally biased region" description="Basic and acidic residues" evidence="1">
    <location>
        <begin position="667"/>
        <end position="676"/>
    </location>
</feature>
<dbReference type="InterPro" id="IPR049945">
    <property type="entry name" value="AAA_22"/>
</dbReference>
<feature type="domain" description="ORC1/DEAH AAA+ ATPase" evidence="2">
    <location>
        <begin position="109"/>
        <end position="203"/>
    </location>
</feature>
<organism evidence="3 4">
    <name type="scientific">Streptomyces ambofaciens</name>
    <dbReference type="NCBI Taxonomy" id="1889"/>
    <lineage>
        <taxon>Bacteria</taxon>
        <taxon>Bacillati</taxon>
        <taxon>Actinomycetota</taxon>
        <taxon>Actinomycetes</taxon>
        <taxon>Kitasatosporales</taxon>
        <taxon>Streptomycetaceae</taxon>
        <taxon>Streptomyces</taxon>
    </lineage>
</organism>
<gene>
    <name evidence="3" type="ORF">SAM40697_5400</name>
</gene>
<sequence length="699" mass="74435">MGWRPLLALVPAGLVGAVVWAGTRFGLDKADQTASVVGGVVALISLLVSLHSLRTPADRELPAGAVDTDRDWILRAARHSSYQPPRPQTPVRGRDAELAALCRLAREGGGGLVVVCGAGGLGKTTLAAETARRLEQAGQAVFWVRWQGDPARLADDLTRIAQSLGLADMRLGEARQGRGVLVDVVWEHLASTAGWVIVVDNVDTPADVGAHDDPVAAYRGWLRPGGAGLLLVTSRDTSSATWGSEAEIVHLRPLDDAAAGTVLHDAAPDAGPTEEARALGTRLGGLPLALDAAGRYLASPMSRYTTFTAYHRALAREFGDLIGAAHPHAADPAVARAVVRHTWDLSLDQLHAAGKTEARPLLHLLALLEAAPIPRSLITTGLLADATGRAVTAPALETALAGLHQYGLVASPAPDTPAGGGPDAAEVGRVVLHPLVREVMAYAVPEEDREPWLAALHTHLARAVDDTVRAERAGWAAARLLTPHLFLLLDRTTGADLSAGRAALDQLADLLTDAGAAAERRLLCRLVLDASLRHLGSDHPDTLRSRHNLANALTGLGRYGDAEELHRSALADRERVLGRDHPDTLRSRDSLALSLRGLGRYGDAEELHRSALADRERVLGPRPPRHPHEPQQPRIRPARAREVPGGRGLPPAQRHRLRTRPRARPSRHADEPEQPRLRPGGTRSLPGSGTSPPAQCHRP</sequence>
<evidence type="ECO:0000259" key="2">
    <source>
        <dbReference type="Pfam" id="PF13401"/>
    </source>
</evidence>
<dbReference type="EMBL" id="CP012949">
    <property type="protein sequence ID" value="ANB09356.1"/>
    <property type="molecule type" value="Genomic_DNA"/>
</dbReference>
<dbReference type="SUPFAM" id="SSF52540">
    <property type="entry name" value="P-loop containing nucleoside triphosphate hydrolases"/>
    <property type="match status" value="1"/>
</dbReference>
<dbReference type="PANTHER" id="PTHR46082">
    <property type="entry name" value="ATP/GTP-BINDING PROTEIN-RELATED"/>
    <property type="match status" value="1"/>
</dbReference>
<evidence type="ECO:0000313" key="3">
    <source>
        <dbReference type="EMBL" id="ANB09356.1"/>
    </source>
</evidence>
<dbReference type="InterPro" id="IPR027417">
    <property type="entry name" value="P-loop_NTPase"/>
</dbReference>
<dbReference type="Gene3D" id="3.40.50.300">
    <property type="entry name" value="P-loop containing nucleotide triphosphate hydrolases"/>
    <property type="match status" value="1"/>
</dbReference>
<name>A0ABM6B693_STRAM</name>
<protein>
    <recommendedName>
        <fullName evidence="2">ORC1/DEAH AAA+ ATPase domain-containing protein</fullName>
    </recommendedName>
</protein>
<feature type="compositionally biased region" description="Basic residues" evidence="1">
    <location>
        <begin position="653"/>
        <end position="666"/>
    </location>
</feature>
<dbReference type="InterPro" id="IPR053137">
    <property type="entry name" value="NLR-like"/>
</dbReference>
<keyword evidence="4" id="KW-1185">Reference proteome</keyword>
<dbReference type="Pfam" id="PF13374">
    <property type="entry name" value="TPR_10"/>
    <property type="match status" value="3"/>
</dbReference>
<dbReference type="Pfam" id="PF13401">
    <property type="entry name" value="AAA_22"/>
    <property type="match status" value="1"/>
</dbReference>